<name>A0AAN8WVY4_HALRR</name>
<keyword evidence="3" id="KW-0175">Coiled coil</keyword>
<accession>A0AAN8WVY4</accession>
<evidence type="ECO:0000256" key="4">
    <source>
        <dbReference type="SAM" id="MobiDB-lite"/>
    </source>
</evidence>
<feature type="compositionally biased region" description="Polar residues" evidence="4">
    <location>
        <begin position="245"/>
        <end position="259"/>
    </location>
</feature>
<dbReference type="GO" id="GO:0005615">
    <property type="term" value="C:extracellular space"/>
    <property type="evidence" value="ECO:0007669"/>
    <property type="project" value="TreeGrafter"/>
</dbReference>
<comment type="caution">
    <text evidence="6">The sequence shown here is derived from an EMBL/GenBank/DDBJ whole genome shotgun (WGS) entry which is preliminary data.</text>
</comment>
<protein>
    <recommendedName>
        <fullName evidence="5">EMI domain-containing protein</fullName>
    </recommendedName>
</protein>
<dbReference type="AlphaFoldDB" id="A0AAN8WVY4"/>
<dbReference type="PROSITE" id="PS51041">
    <property type="entry name" value="EMI"/>
    <property type="match status" value="1"/>
</dbReference>
<gene>
    <name evidence="6" type="ORF">SK128_012015</name>
</gene>
<feature type="compositionally biased region" description="Gly residues" evidence="4">
    <location>
        <begin position="219"/>
        <end position="228"/>
    </location>
</feature>
<dbReference type="Pfam" id="PF01391">
    <property type="entry name" value="Collagen"/>
    <property type="match status" value="2"/>
</dbReference>
<evidence type="ECO:0000313" key="6">
    <source>
        <dbReference type="EMBL" id="KAK7073152.1"/>
    </source>
</evidence>
<dbReference type="Proteomes" id="UP001381693">
    <property type="component" value="Unassembled WGS sequence"/>
</dbReference>
<feature type="domain" description="EMI" evidence="5">
    <location>
        <begin position="1"/>
        <end position="67"/>
    </location>
</feature>
<proteinExistence type="predicted"/>
<feature type="compositionally biased region" description="Low complexity" evidence="4">
    <location>
        <begin position="268"/>
        <end position="280"/>
    </location>
</feature>
<evidence type="ECO:0000313" key="7">
    <source>
        <dbReference type="Proteomes" id="UP001381693"/>
    </source>
</evidence>
<dbReference type="PANTHER" id="PTHR24023:SF1082">
    <property type="entry name" value="COLLAGEN TRIPLE HELIX REPEAT"/>
    <property type="match status" value="1"/>
</dbReference>
<feature type="compositionally biased region" description="Polar residues" evidence="4">
    <location>
        <begin position="180"/>
        <end position="192"/>
    </location>
</feature>
<feature type="compositionally biased region" description="Low complexity" evidence="4">
    <location>
        <begin position="474"/>
        <end position="483"/>
    </location>
</feature>
<dbReference type="EMBL" id="JAXCGZ010013246">
    <property type="protein sequence ID" value="KAK7073152.1"/>
    <property type="molecule type" value="Genomic_DNA"/>
</dbReference>
<feature type="region of interest" description="Disordered" evidence="4">
    <location>
        <begin position="452"/>
        <end position="491"/>
    </location>
</feature>
<evidence type="ECO:0000256" key="2">
    <source>
        <dbReference type="ARBA" id="ARBA00023157"/>
    </source>
</evidence>
<feature type="compositionally biased region" description="Pro residues" evidence="4">
    <location>
        <begin position="394"/>
        <end position="405"/>
    </location>
</feature>
<feature type="compositionally biased region" description="Basic and acidic residues" evidence="4">
    <location>
        <begin position="463"/>
        <end position="472"/>
    </location>
</feature>
<evidence type="ECO:0000259" key="5">
    <source>
        <dbReference type="PROSITE" id="PS51041"/>
    </source>
</evidence>
<feature type="compositionally biased region" description="Pro residues" evidence="4">
    <location>
        <begin position="200"/>
        <end position="215"/>
    </location>
</feature>
<keyword evidence="1" id="KW-0732">Signal</keyword>
<dbReference type="InterPro" id="IPR011489">
    <property type="entry name" value="EMI_domain"/>
</dbReference>
<dbReference type="GO" id="GO:0031012">
    <property type="term" value="C:extracellular matrix"/>
    <property type="evidence" value="ECO:0007669"/>
    <property type="project" value="TreeGrafter"/>
</dbReference>
<dbReference type="InterPro" id="IPR008160">
    <property type="entry name" value="Collagen"/>
</dbReference>
<feature type="compositionally biased region" description="Low complexity" evidence="4">
    <location>
        <begin position="318"/>
        <end position="333"/>
    </location>
</feature>
<feature type="non-terminal residue" evidence="6">
    <location>
        <position position="1"/>
    </location>
</feature>
<feature type="coiled-coil region" evidence="3">
    <location>
        <begin position="498"/>
        <end position="525"/>
    </location>
</feature>
<organism evidence="6 7">
    <name type="scientific">Halocaridina rubra</name>
    <name type="common">Hawaiian red shrimp</name>
    <dbReference type="NCBI Taxonomy" id="373956"/>
    <lineage>
        <taxon>Eukaryota</taxon>
        <taxon>Metazoa</taxon>
        <taxon>Ecdysozoa</taxon>
        <taxon>Arthropoda</taxon>
        <taxon>Crustacea</taxon>
        <taxon>Multicrustacea</taxon>
        <taxon>Malacostraca</taxon>
        <taxon>Eumalacostraca</taxon>
        <taxon>Eucarida</taxon>
        <taxon>Decapoda</taxon>
        <taxon>Pleocyemata</taxon>
        <taxon>Caridea</taxon>
        <taxon>Atyoidea</taxon>
        <taxon>Atyidae</taxon>
        <taxon>Halocaridina</taxon>
    </lineage>
</organism>
<keyword evidence="7" id="KW-1185">Reference proteome</keyword>
<dbReference type="PANTHER" id="PTHR24023">
    <property type="entry name" value="COLLAGEN ALPHA"/>
    <property type="match status" value="1"/>
</dbReference>
<feature type="region of interest" description="Disordered" evidence="4">
    <location>
        <begin position="108"/>
        <end position="408"/>
    </location>
</feature>
<dbReference type="InterPro" id="IPR050149">
    <property type="entry name" value="Collagen_superfamily"/>
</dbReference>
<reference evidence="6 7" key="1">
    <citation type="submission" date="2023-11" db="EMBL/GenBank/DDBJ databases">
        <title>Halocaridina rubra genome assembly.</title>
        <authorList>
            <person name="Smith C."/>
        </authorList>
    </citation>
    <scope>NUCLEOTIDE SEQUENCE [LARGE SCALE GENOMIC DNA]</scope>
    <source>
        <strain evidence="6">EP-1</strain>
        <tissue evidence="6">Whole</tissue>
    </source>
</reference>
<keyword evidence="2" id="KW-1015">Disulfide bond</keyword>
<evidence type="ECO:0000256" key="1">
    <source>
        <dbReference type="ARBA" id="ARBA00022729"/>
    </source>
</evidence>
<evidence type="ECO:0000256" key="3">
    <source>
        <dbReference type="SAM" id="Coils"/>
    </source>
</evidence>
<dbReference type="Pfam" id="PF07546">
    <property type="entry name" value="EMI"/>
    <property type="match status" value="1"/>
</dbReference>
<sequence>NFCPYTVTKMVSCKVANGTETYTGRVAVGPRVQLMTMQRPRYVTSFKEVQETEYGCCPGFHGSNCDNSCFNCTQIYNLESRVRTLESKLLRTPTAALPPLEAPVIQMGLPDTSHVSGHPLNGRRDRGRGPRPRPNGGRNRGRDRAGRNGNGRGGNGDRLNRGSDIDIEEEGGYDAYDVDNSVTPPRPTLTSVPSGSGPCSCPPGPPGLPGPPGPPGRQGQRGGDGQDGLPGAIGAPGLPGPPGAVTQTSGQGDGSTSYISGPPGLPGAPGSAGPRGLPGEPGREGARGRPGRTGQAGQPGLEGPSGPPGPPGIGASGPKGDPGISGLPGTIGPIGPPGLPGILGPPGQKGEPGLNGIAGPVGAPGPKGEIGPLGPQGLSGEPGFPGSAGLRGPEGPPGPPGPPGTPGVAIPIPGSLDQFGSDYPGIADHLEGSGFGILIDDDEYPLGIPGVIPRGRPGLPGSKGEKGDRGEPGRIGIPGPKGEQGLDTVSPVGESRPIQELFQTVAMLRENLNLLDARVRILEQELPKIIGLAGEDTLLPGYPNAPYDPNSSATSGADVSATADELYREVDRLNGLVNSALPTLEDGSVSSYPSPALPDSSLSYPFEVDSTQDYGSADGDHDYEYPEVFPPIATVEPDQDGFPTYEEQDITTVSPSIDEKDDDYYDYDYGPYEYEDGEYEYEYYDYDDTDIRSKRHPARNRTRNTKKGNIDVSKKQDNNSEVLSKVSSMVTFKLPSYTNINKTVKRSRKYKTNNKPQKINQRYNTVLSHESRYVNRQQSHGNLSRAWKPFVNRESRIFPNRTRTHISPRQKLQNRVEKIRALKQRTHMLKARREKHHSSNTIPLRRNTHLRKRTRRNTGYPFLKASADDVTWI</sequence>